<gene>
    <name evidence="2" type="ORF">Godav_028973</name>
</gene>
<keyword evidence="3" id="KW-1185">Reference proteome</keyword>
<keyword evidence="1" id="KW-1133">Transmembrane helix</keyword>
<feature type="non-terminal residue" evidence="2">
    <location>
        <position position="29"/>
    </location>
</feature>
<sequence>MSRDNKLIVAYKLLIVSWMMFLVILLLDG</sequence>
<keyword evidence="1" id="KW-0472">Membrane</keyword>
<reference evidence="2 3" key="1">
    <citation type="journal article" date="2019" name="Genome Biol. Evol.">
        <title>Insights into the evolution of the New World diploid cottons (Gossypium, subgenus Houzingenia) based on genome sequencing.</title>
        <authorList>
            <person name="Grover C.E."/>
            <person name="Arick M.A. 2nd"/>
            <person name="Thrash A."/>
            <person name="Conover J.L."/>
            <person name="Sanders W.S."/>
            <person name="Peterson D.G."/>
            <person name="Frelichowski J.E."/>
            <person name="Scheffler J.A."/>
            <person name="Scheffler B.E."/>
            <person name="Wendel J.F."/>
        </authorList>
    </citation>
    <scope>NUCLEOTIDE SEQUENCE [LARGE SCALE GENOMIC DNA]</scope>
    <source>
        <strain evidence="2">27</strain>
        <tissue evidence="2">Leaf</tissue>
    </source>
</reference>
<name>A0A7J8TKG9_GOSDV</name>
<keyword evidence="1" id="KW-0812">Transmembrane</keyword>
<evidence type="ECO:0000313" key="2">
    <source>
        <dbReference type="EMBL" id="MBA0638650.1"/>
    </source>
</evidence>
<proteinExistence type="predicted"/>
<accession>A0A7J8TKG9</accession>
<evidence type="ECO:0000313" key="3">
    <source>
        <dbReference type="Proteomes" id="UP000593561"/>
    </source>
</evidence>
<dbReference type="AlphaFoldDB" id="A0A7J8TKG9"/>
<feature type="transmembrane region" description="Helical" evidence="1">
    <location>
        <begin position="7"/>
        <end position="27"/>
    </location>
</feature>
<protein>
    <submittedName>
        <fullName evidence="2">Uncharacterized protein</fullName>
    </submittedName>
</protein>
<dbReference type="EMBL" id="JABFAC010250967">
    <property type="protein sequence ID" value="MBA0638650.1"/>
    <property type="molecule type" value="Genomic_DNA"/>
</dbReference>
<comment type="caution">
    <text evidence="2">The sequence shown here is derived from an EMBL/GenBank/DDBJ whole genome shotgun (WGS) entry which is preliminary data.</text>
</comment>
<evidence type="ECO:0000256" key="1">
    <source>
        <dbReference type="SAM" id="Phobius"/>
    </source>
</evidence>
<dbReference type="Proteomes" id="UP000593561">
    <property type="component" value="Unassembled WGS sequence"/>
</dbReference>
<organism evidence="2 3">
    <name type="scientific">Gossypium davidsonii</name>
    <name type="common">Davidson's cotton</name>
    <name type="synonym">Gossypium klotzschianum subsp. davidsonii</name>
    <dbReference type="NCBI Taxonomy" id="34287"/>
    <lineage>
        <taxon>Eukaryota</taxon>
        <taxon>Viridiplantae</taxon>
        <taxon>Streptophyta</taxon>
        <taxon>Embryophyta</taxon>
        <taxon>Tracheophyta</taxon>
        <taxon>Spermatophyta</taxon>
        <taxon>Magnoliopsida</taxon>
        <taxon>eudicotyledons</taxon>
        <taxon>Gunneridae</taxon>
        <taxon>Pentapetalae</taxon>
        <taxon>rosids</taxon>
        <taxon>malvids</taxon>
        <taxon>Malvales</taxon>
        <taxon>Malvaceae</taxon>
        <taxon>Malvoideae</taxon>
        <taxon>Gossypium</taxon>
    </lineage>
</organism>